<comment type="caution">
    <text evidence="1">The sequence shown here is derived from an EMBL/GenBank/DDBJ whole genome shotgun (WGS) entry which is preliminary data.</text>
</comment>
<protein>
    <submittedName>
        <fullName evidence="1">Uncharacterized protein</fullName>
    </submittedName>
</protein>
<evidence type="ECO:0000313" key="1">
    <source>
        <dbReference type="EMBL" id="KAG8651766.1"/>
    </source>
</evidence>
<evidence type="ECO:0000313" key="2">
    <source>
        <dbReference type="Proteomes" id="UP000091857"/>
    </source>
</evidence>
<gene>
    <name evidence="1" type="ORF">MANES_06G019600v8</name>
</gene>
<accession>A0ACB7HHW3</accession>
<sequence>MATTAEPETTANGSQNPSEYDTQTIAITTTTTTIAEAPEADTAEPDRLTQNPELDSSSSAPQPSTATSTTTVKWPGWPGDCVFRLIVPVLKVGSIIGRKGDLIKKMCDETRARIRVLDAPVGTPDRVVLISGKEEPEAPLSPAMDAAIRIFKRVTGFPESDAKASGAAGIAFCSIRLLVASTQAINLIGKQGSLIKSIQESTGASVRILSEDEVPFYVAADERIVDLQGEALKVLKALEAIVGHLRKFLVDHSVLPLFEKNERQAEMWSDKSLLHANAQGGSDTDYPLSAKRESLFFEVETPFESQIPPSRISLYGQDPAVTSIRSSVLNRASGPVVTQVTQTMQVPISYAEEIIGIGGNNIAYIRRTSGAIITVQESRGYPDEITVEIRGTSSQVQMAQQLIQEFLSNHREPVSSSYSMYEPGLRSVYSQMDSTRYSSSSLSGQSYGGYGSSGLGGYSSFRL</sequence>
<keyword evidence="2" id="KW-1185">Reference proteome</keyword>
<reference evidence="2" key="1">
    <citation type="journal article" date="2016" name="Nat. Biotechnol.">
        <title>Sequencing wild and cultivated cassava and related species reveals extensive interspecific hybridization and genetic diversity.</title>
        <authorList>
            <person name="Bredeson J.V."/>
            <person name="Lyons J.B."/>
            <person name="Prochnik S.E."/>
            <person name="Wu G.A."/>
            <person name="Ha C.M."/>
            <person name="Edsinger-Gonzales E."/>
            <person name="Grimwood J."/>
            <person name="Schmutz J."/>
            <person name="Rabbi I.Y."/>
            <person name="Egesi C."/>
            <person name="Nauluvula P."/>
            <person name="Lebot V."/>
            <person name="Ndunguru J."/>
            <person name="Mkamilo G."/>
            <person name="Bart R.S."/>
            <person name="Setter T.L."/>
            <person name="Gleadow R.M."/>
            <person name="Kulakow P."/>
            <person name="Ferguson M.E."/>
            <person name="Rounsley S."/>
            <person name="Rokhsar D.S."/>
        </authorList>
    </citation>
    <scope>NUCLEOTIDE SEQUENCE [LARGE SCALE GENOMIC DNA]</scope>
    <source>
        <strain evidence="2">cv. AM560-2</strain>
    </source>
</reference>
<dbReference type="EMBL" id="CM004392">
    <property type="protein sequence ID" value="KAG8651766.1"/>
    <property type="molecule type" value="Genomic_DNA"/>
</dbReference>
<dbReference type="Proteomes" id="UP000091857">
    <property type="component" value="Chromosome 6"/>
</dbReference>
<name>A0ACB7HHW3_MANES</name>
<organism evidence="1 2">
    <name type="scientific">Manihot esculenta</name>
    <name type="common">Cassava</name>
    <name type="synonym">Jatropha manihot</name>
    <dbReference type="NCBI Taxonomy" id="3983"/>
    <lineage>
        <taxon>Eukaryota</taxon>
        <taxon>Viridiplantae</taxon>
        <taxon>Streptophyta</taxon>
        <taxon>Embryophyta</taxon>
        <taxon>Tracheophyta</taxon>
        <taxon>Spermatophyta</taxon>
        <taxon>Magnoliopsida</taxon>
        <taxon>eudicotyledons</taxon>
        <taxon>Gunneridae</taxon>
        <taxon>Pentapetalae</taxon>
        <taxon>rosids</taxon>
        <taxon>fabids</taxon>
        <taxon>Malpighiales</taxon>
        <taxon>Euphorbiaceae</taxon>
        <taxon>Crotonoideae</taxon>
        <taxon>Manihoteae</taxon>
        <taxon>Manihot</taxon>
    </lineage>
</organism>
<proteinExistence type="predicted"/>